<evidence type="ECO:0000256" key="4">
    <source>
        <dbReference type="ARBA" id="ARBA00022989"/>
    </source>
</evidence>
<dbReference type="PANTHER" id="PTHR13019">
    <property type="entry name" value="GOLGI APPARATUS MEMBRANE PROTEIN TVP23"/>
    <property type="match status" value="1"/>
</dbReference>
<comment type="subcellular location">
    <subcellularLocation>
        <location evidence="1 6">Membrane</location>
        <topology evidence="1 6">Multi-pass membrane protein</topology>
    </subcellularLocation>
</comment>
<evidence type="ECO:0000313" key="7">
    <source>
        <dbReference type="EMBL" id="CDR97872.1"/>
    </source>
</evidence>
<dbReference type="GO" id="GO:0000139">
    <property type="term" value="C:Golgi membrane"/>
    <property type="evidence" value="ECO:0007669"/>
    <property type="project" value="TreeGrafter"/>
</dbReference>
<keyword evidence="8" id="KW-1185">Reference proteome</keyword>
<dbReference type="KEGG" id="bbig:BBBOND_0403600"/>
<comment type="similarity">
    <text evidence="2 6">Belongs to the TVP23 family.</text>
</comment>
<keyword evidence="3 6" id="KW-0812">Transmembrane</keyword>
<name>A0A061DCM3_BABBI</name>
<dbReference type="GO" id="GO:0016192">
    <property type="term" value="P:vesicle-mediated transport"/>
    <property type="evidence" value="ECO:0007669"/>
    <property type="project" value="TreeGrafter"/>
</dbReference>
<evidence type="ECO:0000256" key="1">
    <source>
        <dbReference type="ARBA" id="ARBA00004141"/>
    </source>
</evidence>
<dbReference type="OMA" id="ESAHPNR"/>
<organism evidence="7 8">
    <name type="scientific">Babesia bigemina</name>
    <dbReference type="NCBI Taxonomy" id="5866"/>
    <lineage>
        <taxon>Eukaryota</taxon>
        <taxon>Sar</taxon>
        <taxon>Alveolata</taxon>
        <taxon>Apicomplexa</taxon>
        <taxon>Aconoidasida</taxon>
        <taxon>Piroplasmida</taxon>
        <taxon>Babesiidae</taxon>
        <taxon>Babesia</taxon>
    </lineage>
</organism>
<dbReference type="RefSeq" id="XP_012770058.1">
    <property type="nucleotide sequence ID" value="XM_012914604.1"/>
</dbReference>
<evidence type="ECO:0000256" key="5">
    <source>
        <dbReference type="ARBA" id="ARBA00023136"/>
    </source>
</evidence>
<dbReference type="VEuPathDB" id="PiroplasmaDB:BBBOND_0403600"/>
<dbReference type="AlphaFoldDB" id="A0A061DCM3"/>
<dbReference type="Proteomes" id="UP000033188">
    <property type="component" value="Chromosome 4"/>
</dbReference>
<evidence type="ECO:0000256" key="2">
    <source>
        <dbReference type="ARBA" id="ARBA00005467"/>
    </source>
</evidence>
<gene>
    <name evidence="7" type="ORF">BBBOND_0403600</name>
</gene>
<reference evidence="8" key="1">
    <citation type="journal article" date="2014" name="Nucleic Acids Res.">
        <title>The evolutionary dynamics of variant antigen genes in Babesia reveal a history of genomic innovation underlying host-parasite interaction.</title>
        <authorList>
            <person name="Jackson A.P."/>
            <person name="Otto T.D."/>
            <person name="Darby A."/>
            <person name="Ramaprasad A."/>
            <person name="Xia D."/>
            <person name="Echaide I.E."/>
            <person name="Farber M."/>
            <person name="Gahlot S."/>
            <person name="Gamble J."/>
            <person name="Gupta D."/>
            <person name="Gupta Y."/>
            <person name="Jackson L."/>
            <person name="Malandrin L."/>
            <person name="Malas T.B."/>
            <person name="Moussa E."/>
            <person name="Nair M."/>
            <person name="Reid A.J."/>
            <person name="Sanders M."/>
            <person name="Sharma J."/>
            <person name="Tracey A."/>
            <person name="Quail M.A."/>
            <person name="Weir W."/>
            <person name="Wastling J.M."/>
            <person name="Hall N."/>
            <person name="Willadsen P."/>
            <person name="Lingelbach K."/>
            <person name="Shiels B."/>
            <person name="Tait A."/>
            <person name="Berriman M."/>
            <person name="Allred D.R."/>
            <person name="Pain A."/>
        </authorList>
    </citation>
    <scope>NUCLEOTIDE SEQUENCE [LARGE SCALE GENOMIC DNA]</scope>
    <source>
        <strain evidence="8">Bond</strain>
    </source>
</reference>
<dbReference type="GeneID" id="24566413"/>
<keyword evidence="4 6" id="KW-1133">Transmembrane helix</keyword>
<sequence length="226" mass="25363">MTDELTGSLNDRATASNASEVCSNLLTNIRLLPHPMTCLAHIAFKVAILSRYFIMPYVFGSMTGAYPDFILTFELIGVLAFADFWVVKNCTSSTLAGISWYCDSTVANADTFVHKRVKDEMFLNKEESAFFWAVMYIWPALWVLNVAALISTFDIPWVGVKVWYTHNIMQLVASGVIVTFALINLVNCLKCSQDKREKASKLTGKLADKLMGFITRSYIRSQTIPN</sequence>
<feature type="transmembrane region" description="Helical" evidence="6">
    <location>
        <begin position="129"/>
        <end position="148"/>
    </location>
</feature>
<dbReference type="OrthoDB" id="2151161at2759"/>
<dbReference type="EMBL" id="LK391710">
    <property type="protein sequence ID" value="CDR97872.1"/>
    <property type="molecule type" value="Genomic_DNA"/>
</dbReference>
<keyword evidence="5 6" id="KW-0472">Membrane</keyword>
<feature type="transmembrane region" description="Helical" evidence="6">
    <location>
        <begin position="168"/>
        <end position="189"/>
    </location>
</feature>
<evidence type="ECO:0000256" key="6">
    <source>
        <dbReference type="RuleBase" id="RU361206"/>
    </source>
</evidence>
<feature type="transmembrane region" description="Helical" evidence="6">
    <location>
        <begin position="65"/>
        <end position="86"/>
    </location>
</feature>
<dbReference type="PANTHER" id="PTHR13019:SF7">
    <property type="entry name" value="GOLGI APPARATUS MEMBRANE PROTEIN TVP23"/>
    <property type="match status" value="1"/>
</dbReference>
<dbReference type="GO" id="GO:0009306">
    <property type="term" value="P:protein secretion"/>
    <property type="evidence" value="ECO:0007669"/>
    <property type="project" value="TreeGrafter"/>
</dbReference>
<dbReference type="InterPro" id="IPR008564">
    <property type="entry name" value="TVP23-like"/>
</dbReference>
<protein>
    <recommendedName>
        <fullName evidence="6">Golgi apparatus membrane protein TVP23 homolog</fullName>
    </recommendedName>
</protein>
<accession>A0A061DCM3</accession>
<evidence type="ECO:0000313" key="8">
    <source>
        <dbReference type="Proteomes" id="UP000033188"/>
    </source>
</evidence>
<proteinExistence type="inferred from homology"/>
<dbReference type="Pfam" id="PF05832">
    <property type="entry name" value="DUF846"/>
    <property type="match status" value="1"/>
</dbReference>
<evidence type="ECO:0000256" key="3">
    <source>
        <dbReference type="ARBA" id="ARBA00022692"/>
    </source>
</evidence>
<dbReference type="STRING" id="5866.A0A061DCM3"/>